<gene>
    <name evidence="2" type="ORF">UFOVP1123_14</name>
    <name evidence="3" type="ORF">UFOVP1239_136</name>
    <name evidence="4" type="ORF">UFOVP1484_18</name>
    <name evidence="5" type="ORF">UFOVP1577_24</name>
    <name evidence="1" type="ORF">UFOVP961_86</name>
</gene>
<evidence type="ECO:0000313" key="1">
    <source>
        <dbReference type="EMBL" id="CAB4174829.1"/>
    </source>
</evidence>
<dbReference type="EMBL" id="LR798422">
    <property type="protein sequence ID" value="CAB5230595.1"/>
    <property type="molecule type" value="Genomic_DNA"/>
</dbReference>
<reference evidence="1" key="1">
    <citation type="submission" date="2020-05" db="EMBL/GenBank/DDBJ databases">
        <authorList>
            <person name="Chiriac C."/>
            <person name="Salcher M."/>
            <person name="Ghai R."/>
            <person name="Kavagutti S V."/>
        </authorList>
    </citation>
    <scope>NUCLEOTIDE SEQUENCE</scope>
</reference>
<dbReference type="EMBL" id="LR797194">
    <property type="protein sequence ID" value="CAB4193718.1"/>
    <property type="molecule type" value="Genomic_DNA"/>
</dbReference>
<evidence type="ECO:0000313" key="2">
    <source>
        <dbReference type="EMBL" id="CAB4185096.1"/>
    </source>
</evidence>
<evidence type="ECO:0000313" key="5">
    <source>
        <dbReference type="EMBL" id="CAB5230595.1"/>
    </source>
</evidence>
<name>A0A6J5PSJ1_9CAUD</name>
<accession>A0A6J5PSJ1</accession>
<dbReference type="EMBL" id="LR797435">
    <property type="protein sequence ID" value="CAB4215791.1"/>
    <property type="molecule type" value="Genomic_DNA"/>
</dbReference>
<proteinExistence type="predicted"/>
<sequence>MKKPVWVDPPSGWRFGFPKLWNGEGNIMEWLVAEGYPKKEITSLGDSFFVRQWYDTPDMIIK</sequence>
<organism evidence="1">
    <name type="scientific">uncultured Caudovirales phage</name>
    <dbReference type="NCBI Taxonomy" id="2100421"/>
    <lineage>
        <taxon>Viruses</taxon>
        <taxon>Duplodnaviria</taxon>
        <taxon>Heunggongvirae</taxon>
        <taxon>Uroviricota</taxon>
        <taxon>Caudoviricetes</taxon>
        <taxon>Peduoviridae</taxon>
        <taxon>Maltschvirus</taxon>
        <taxon>Maltschvirus maltsch</taxon>
    </lineage>
</organism>
<dbReference type="EMBL" id="LR796912">
    <property type="protein sequence ID" value="CAB4174829.1"/>
    <property type="molecule type" value="Genomic_DNA"/>
</dbReference>
<protein>
    <submittedName>
        <fullName evidence="1">Uncharacterized protein</fullName>
    </submittedName>
</protein>
<dbReference type="EMBL" id="LR797079">
    <property type="protein sequence ID" value="CAB4185096.1"/>
    <property type="molecule type" value="Genomic_DNA"/>
</dbReference>
<evidence type="ECO:0000313" key="4">
    <source>
        <dbReference type="EMBL" id="CAB4215791.1"/>
    </source>
</evidence>
<evidence type="ECO:0000313" key="3">
    <source>
        <dbReference type="EMBL" id="CAB4193718.1"/>
    </source>
</evidence>